<dbReference type="InterPro" id="IPR036890">
    <property type="entry name" value="HATPase_C_sf"/>
</dbReference>
<accession>A0ABP9AGQ3</accession>
<dbReference type="Proteomes" id="UP001501411">
    <property type="component" value="Unassembled WGS sequence"/>
</dbReference>
<evidence type="ECO:0000259" key="8">
    <source>
        <dbReference type="PROSITE" id="PS50112"/>
    </source>
</evidence>
<dbReference type="Gene3D" id="3.30.450.20">
    <property type="entry name" value="PAS domain"/>
    <property type="match status" value="1"/>
</dbReference>
<dbReference type="PRINTS" id="PR00344">
    <property type="entry name" value="BCTRLSENSOR"/>
</dbReference>
<keyword evidence="11" id="KW-1185">Reference proteome</keyword>
<dbReference type="SMART" id="SM00388">
    <property type="entry name" value="HisKA"/>
    <property type="match status" value="1"/>
</dbReference>
<dbReference type="Pfam" id="PF08447">
    <property type="entry name" value="PAS_3"/>
    <property type="match status" value="1"/>
</dbReference>
<keyword evidence="6" id="KW-0812">Transmembrane</keyword>
<evidence type="ECO:0000256" key="1">
    <source>
        <dbReference type="ARBA" id="ARBA00000085"/>
    </source>
</evidence>
<keyword evidence="6" id="KW-0472">Membrane</keyword>
<dbReference type="PROSITE" id="PS50112">
    <property type="entry name" value="PAS"/>
    <property type="match status" value="1"/>
</dbReference>
<dbReference type="InterPro" id="IPR052162">
    <property type="entry name" value="Sensor_kinase/Photoreceptor"/>
</dbReference>
<dbReference type="InterPro" id="IPR000700">
    <property type="entry name" value="PAS-assoc_C"/>
</dbReference>
<feature type="transmembrane region" description="Helical" evidence="6">
    <location>
        <begin position="64"/>
        <end position="80"/>
    </location>
</feature>
<dbReference type="CDD" id="cd00075">
    <property type="entry name" value="HATPase"/>
    <property type="match status" value="1"/>
</dbReference>
<comment type="caution">
    <text evidence="10">The sequence shown here is derived from an EMBL/GenBank/DDBJ whole genome shotgun (WGS) entry which is preliminary data.</text>
</comment>
<feature type="transmembrane region" description="Helical" evidence="6">
    <location>
        <begin position="150"/>
        <end position="170"/>
    </location>
</feature>
<dbReference type="InterPro" id="IPR000014">
    <property type="entry name" value="PAS"/>
</dbReference>
<dbReference type="NCBIfam" id="TIGR00229">
    <property type="entry name" value="sensory_box"/>
    <property type="match status" value="1"/>
</dbReference>
<evidence type="ECO:0000256" key="3">
    <source>
        <dbReference type="ARBA" id="ARBA00022553"/>
    </source>
</evidence>
<dbReference type="Gene3D" id="3.30.565.10">
    <property type="entry name" value="Histidine kinase-like ATPase, C-terminal domain"/>
    <property type="match status" value="1"/>
</dbReference>
<feature type="transmembrane region" description="Helical" evidence="6">
    <location>
        <begin position="110"/>
        <end position="130"/>
    </location>
</feature>
<evidence type="ECO:0000256" key="5">
    <source>
        <dbReference type="ARBA" id="ARBA00022777"/>
    </source>
</evidence>
<dbReference type="PROSITE" id="PS50109">
    <property type="entry name" value="HIS_KIN"/>
    <property type="match status" value="1"/>
</dbReference>
<evidence type="ECO:0000256" key="2">
    <source>
        <dbReference type="ARBA" id="ARBA00012438"/>
    </source>
</evidence>
<dbReference type="SUPFAM" id="SSF55874">
    <property type="entry name" value="ATPase domain of HSP90 chaperone/DNA topoisomerase II/histidine kinase"/>
    <property type="match status" value="1"/>
</dbReference>
<protein>
    <recommendedName>
        <fullName evidence="2">histidine kinase</fullName>
        <ecNumber evidence="2">2.7.13.3</ecNumber>
    </recommendedName>
</protein>
<dbReference type="InterPro" id="IPR004358">
    <property type="entry name" value="Sig_transdc_His_kin-like_C"/>
</dbReference>
<dbReference type="Pfam" id="PF02518">
    <property type="entry name" value="HATPase_c"/>
    <property type="match status" value="1"/>
</dbReference>
<keyword evidence="3" id="KW-0597">Phosphoprotein</keyword>
<keyword evidence="4" id="KW-0808">Transferase</keyword>
<dbReference type="SMART" id="SM00387">
    <property type="entry name" value="HATPase_c"/>
    <property type="match status" value="1"/>
</dbReference>
<dbReference type="InterPro" id="IPR003661">
    <property type="entry name" value="HisK_dim/P_dom"/>
</dbReference>
<sequence length="556" mass="63290">MTFSGFKRIELTKRLALVIIGLAIGFTLIDIIFGELRNSYGYYLLLIVVGGLSYACCLANKQTLGACIGLIGGNLLIFVFATDKAIMDGVLMLYIPAVLCTLVLIDGKLLILRVLLCAFSASLVVLAHYIDYPLLSYGTETALKYPITFFVDFFASLVISITVLQFVVGVNAKVESKLLDNQNELHQLSKALKKSETRLVLANKGSRIGIYEWSVMADSIYVSEEWLSLLGYHLKDLQIASSADFLALLHPDDQALMKSTIKRYAHISEPFELEVRRKTKDGTYRWFLDRGMMTVQDEQHVHDVVIGTTMDIHERKMNELQISDQFGKLQETNRELDSFVYSTSHDLRSPLNSILGLLYLAEDADSIDELRGYLKHMEKNVKILDEFIVEIGMYTQNAKQEVKTERVEVWTLLQEVLESLRYNAWYKQVQVFCDVPQETVMYTDKSRLRIIFSNLISNAIKYQDPLKENQFVRISLENKSDETHVLIEDNGIGIDNANQEKIFEMFYRAYAQVEGSGLGLYLTSEIVNKIKGKLFLCSRLEEGTTVKLIFPQKIRV</sequence>
<dbReference type="CDD" id="cd00130">
    <property type="entry name" value="PAS"/>
    <property type="match status" value="1"/>
</dbReference>
<evidence type="ECO:0000256" key="4">
    <source>
        <dbReference type="ARBA" id="ARBA00022679"/>
    </source>
</evidence>
<dbReference type="SUPFAM" id="SSF47384">
    <property type="entry name" value="Homodimeric domain of signal transducing histidine kinase"/>
    <property type="match status" value="1"/>
</dbReference>
<feature type="domain" description="PAS" evidence="8">
    <location>
        <begin position="195"/>
        <end position="268"/>
    </location>
</feature>
<proteinExistence type="predicted"/>
<dbReference type="PANTHER" id="PTHR43304">
    <property type="entry name" value="PHYTOCHROME-LIKE PROTEIN CPH1"/>
    <property type="match status" value="1"/>
</dbReference>
<dbReference type="PANTHER" id="PTHR43304:SF1">
    <property type="entry name" value="PAC DOMAIN-CONTAINING PROTEIN"/>
    <property type="match status" value="1"/>
</dbReference>
<evidence type="ECO:0000259" key="7">
    <source>
        <dbReference type="PROSITE" id="PS50109"/>
    </source>
</evidence>
<reference evidence="11" key="1">
    <citation type="journal article" date="2019" name="Int. J. Syst. Evol. Microbiol.">
        <title>The Global Catalogue of Microorganisms (GCM) 10K type strain sequencing project: providing services to taxonomists for standard genome sequencing and annotation.</title>
        <authorList>
            <consortium name="The Broad Institute Genomics Platform"/>
            <consortium name="The Broad Institute Genome Sequencing Center for Infectious Disease"/>
            <person name="Wu L."/>
            <person name="Ma J."/>
        </authorList>
    </citation>
    <scope>NUCLEOTIDE SEQUENCE [LARGE SCALE GENOMIC DNA]</scope>
    <source>
        <strain evidence="11">JCM 18200</strain>
    </source>
</reference>
<dbReference type="InterPro" id="IPR013655">
    <property type="entry name" value="PAS_fold_3"/>
</dbReference>
<gene>
    <name evidence="10" type="ORF">GCM10023231_03280</name>
</gene>
<dbReference type="Gene3D" id="1.10.287.130">
    <property type="match status" value="1"/>
</dbReference>
<dbReference type="EC" id="2.7.13.3" evidence="2"/>
<feature type="domain" description="PAC" evidence="9">
    <location>
        <begin position="269"/>
        <end position="324"/>
    </location>
</feature>
<feature type="transmembrane region" description="Helical" evidence="6">
    <location>
        <begin position="86"/>
        <end position="105"/>
    </location>
</feature>
<evidence type="ECO:0000259" key="9">
    <source>
        <dbReference type="PROSITE" id="PS50113"/>
    </source>
</evidence>
<dbReference type="CDD" id="cd00082">
    <property type="entry name" value="HisKA"/>
    <property type="match status" value="1"/>
</dbReference>
<dbReference type="EMBL" id="BAABIQ010000003">
    <property type="protein sequence ID" value="GAA4779818.1"/>
    <property type="molecule type" value="Genomic_DNA"/>
</dbReference>
<keyword evidence="6" id="KW-1133">Transmembrane helix</keyword>
<dbReference type="InterPro" id="IPR003594">
    <property type="entry name" value="HATPase_dom"/>
</dbReference>
<organism evidence="10 11">
    <name type="scientific">Olivibacter ginsenosidimutans</name>
    <dbReference type="NCBI Taxonomy" id="1176537"/>
    <lineage>
        <taxon>Bacteria</taxon>
        <taxon>Pseudomonadati</taxon>
        <taxon>Bacteroidota</taxon>
        <taxon>Sphingobacteriia</taxon>
        <taxon>Sphingobacteriales</taxon>
        <taxon>Sphingobacteriaceae</taxon>
        <taxon>Olivibacter</taxon>
    </lineage>
</organism>
<feature type="domain" description="Histidine kinase" evidence="7">
    <location>
        <begin position="342"/>
        <end position="554"/>
    </location>
</feature>
<dbReference type="Pfam" id="PF00512">
    <property type="entry name" value="HisKA"/>
    <property type="match status" value="1"/>
</dbReference>
<evidence type="ECO:0000313" key="11">
    <source>
        <dbReference type="Proteomes" id="UP001501411"/>
    </source>
</evidence>
<dbReference type="InterPro" id="IPR005467">
    <property type="entry name" value="His_kinase_dom"/>
</dbReference>
<dbReference type="InterPro" id="IPR035965">
    <property type="entry name" value="PAS-like_dom_sf"/>
</dbReference>
<dbReference type="InterPro" id="IPR036097">
    <property type="entry name" value="HisK_dim/P_sf"/>
</dbReference>
<feature type="transmembrane region" description="Helical" evidence="6">
    <location>
        <begin position="15"/>
        <end position="34"/>
    </location>
</feature>
<evidence type="ECO:0000256" key="6">
    <source>
        <dbReference type="SAM" id="Phobius"/>
    </source>
</evidence>
<dbReference type="PROSITE" id="PS50113">
    <property type="entry name" value="PAC"/>
    <property type="match status" value="1"/>
</dbReference>
<evidence type="ECO:0000313" key="10">
    <source>
        <dbReference type="EMBL" id="GAA4779818.1"/>
    </source>
</evidence>
<dbReference type="SUPFAM" id="SSF55785">
    <property type="entry name" value="PYP-like sensor domain (PAS domain)"/>
    <property type="match status" value="1"/>
</dbReference>
<name>A0ABP9AGQ3_9SPHI</name>
<comment type="catalytic activity">
    <reaction evidence="1">
        <text>ATP + protein L-histidine = ADP + protein N-phospho-L-histidine.</text>
        <dbReference type="EC" id="2.7.13.3"/>
    </reaction>
</comment>
<feature type="transmembrane region" description="Helical" evidence="6">
    <location>
        <begin position="40"/>
        <end position="57"/>
    </location>
</feature>
<keyword evidence="5" id="KW-0418">Kinase</keyword>